<reference evidence="2" key="1">
    <citation type="journal article" date="2020" name="Cell">
        <title>Large-Scale Comparative Analyses of Tick Genomes Elucidate Their Genetic Diversity and Vector Capacities.</title>
        <authorList>
            <consortium name="Tick Genome and Microbiome Consortium (TIGMIC)"/>
            <person name="Jia N."/>
            <person name="Wang J."/>
            <person name="Shi W."/>
            <person name="Du L."/>
            <person name="Sun Y."/>
            <person name="Zhan W."/>
            <person name="Jiang J.F."/>
            <person name="Wang Q."/>
            <person name="Zhang B."/>
            <person name="Ji P."/>
            <person name="Bell-Sakyi L."/>
            <person name="Cui X.M."/>
            <person name="Yuan T.T."/>
            <person name="Jiang B.G."/>
            <person name="Yang W.F."/>
            <person name="Lam T.T."/>
            <person name="Chang Q.C."/>
            <person name="Ding S.J."/>
            <person name="Wang X.J."/>
            <person name="Zhu J.G."/>
            <person name="Ruan X.D."/>
            <person name="Zhao L."/>
            <person name="Wei J.T."/>
            <person name="Ye R.Z."/>
            <person name="Que T.C."/>
            <person name="Du C.H."/>
            <person name="Zhou Y.H."/>
            <person name="Cheng J.X."/>
            <person name="Dai P.F."/>
            <person name="Guo W.B."/>
            <person name="Han X.H."/>
            <person name="Huang E.J."/>
            <person name="Li L.F."/>
            <person name="Wei W."/>
            <person name="Gao Y.C."/>
            <person name="Liu J.Z."/>
            <person name="Shao H.Z."/>
            <person name="Wang X."/>
            <person name="Wang C.C."/>
            <person name="Yang T.C."/>
            <person name="Huo Q.B."/>
            <person name="Li W."/>
            <person name="Chen H.Y."/>
            <person name="Chen S.E."/>
            <person name="Zhou L.G."/>
            <person name="Ni X.B."/>
            <person name="Tian J.H."/>
            <person name="Sheng Y."/>
            <person name="Liu T."/>
            <person name="Pan Y.S."/>
            <person name="Xia L.Y."/>
            <person name="Li J."/>
            <person name="Zhao F."/>
            <person name="Cao W.C."/>
        </authorList>
    </citation>
    <scope>NUCLEOTIDE SEQUENCE</scope>
    <source>
        <strain evidence="2">Rsan-2018</strain>
    </source>
</reference>
<dbReference type="Pfam" id="PF05649">
    <property type="entry name" value="Peptidase_M13_N"/>
    <property type="match status" value="1"/>
</dbReference>
<gene>
    <name evidence="2" type="ORF">HPB52_001245</name>
</gene>
<comment type="caution">
    <text evidence="2">The sequence shown here is derived from an EMBL/GenBank/DDBJ whole genome shotgun (WGS) entry which is preliminary data.</text>
</comment>
<dbReference type="InterPro" id="IPR008753">
    <property type="entry name" value="Peptidase_M13_N"/>
</dbReference>
<dbReference type="GO" id="GO:0008237">
    <property type="term" value="F:metallopeptidase activity"/>
    <property type="evidence" value="ECO:0007669"/>
    <property type="project" value="InterPro"/>
</dbReference>
<dbReference type="SUPFAM" id="SSF55486">
    <property type="entry name" value="Metalloproteases ('zincins'), catalytic domain"/>
    <property type="match status" value="1"/>
</dbReference>
<dbReference type="Gene3D" id="1.10.1380.10">
    <property type="entry name" value="Neutral endopeptidase , domain2"/>
    <property type="match status" value="1"/>
</dbReference>
<dbReference type="InterPro" id="IPR042089">
    <property type="entry name" value="Peptidase_M13_dom_2"/>
</dbReference>
<keyword evidence="3" id="KW-1185">Reference proteome</keyword>
<reference evidence="2" key="2">
    <citation type="submission" date="2021-09" db="EMBL/GenBank/DDBJ databases">
        <authorList>
            <person name="Jia N."/>
            <person name="Wang J."/>
            <person name="Shi W."/>
            <person name="Du L."/>
            <person name="Sun Y."/>
            <person name="Zhan W."/>
            <person name="Jiang J."/>
            <person name="Wang Q."/>
            <person name="Zhang B."/>
            <person name="Ji P."/>
            <person name="Sakyi L.B."/>
            <person name="Cui X."/>
            <person name="Yuan T."/>
            <person name="Jiang B."/>
            <person name="Yang W."/>
            <person name="Lam T.T.-Y."/>
            <person name="Chang Q."/>
            <person name="Ding S."/>
            <person name="Wang X."/>
            <person name="Zhu J."/>
            <person name="Ruan X."/>
            <person name="Zhao L."/>
            <person name="Wei J."/>
            <person name="Que T."/>
            <person name="Du C."/>
            <person name="Cheng J."/>
            <person name="Dai P."/>
            <person name="Han X."/>
            <person name="Huang E."/>
            <person name="Gao Y."/>
            <person name="Liu J."/>
            <person name="Shao H."/>
            <person name="Ye R."/>
            <person name="Li L."/>
            <person name="Wei W."/>
            <person name="Wang X."/>
            <person name="Wang C."/>
            <person name="Huo Q."/>
            <person name="Li W."/>
            <person name="Guo W."/>
            <person name="Chen H."/>
            <person name="Chen S."/>
            <person name="Zhou L."/>
            <person name="Zhou L."/>
            <person name="Ni X."/>
            <person name="Tian J."/>
            <person name="Zhou Y."/>
            <person name="Sheng Y."/>
            <person name="Liu T."/>
            <person name="Pan Y."/>
            <person name="Xia L."/>
            <person name="Li J."/>
            <person name="Zhao F."/>
            <person name="Cao W."/>
        </authorList>
    </citation>
    <scope>NUCLEOTIDE SEQUENCE</scope>
    <source>
        <strain evidence="2">Rsan-2018</strain>
        <tissue evidence="2">Larvae</tissue>
    </source>
</reference>
<name>A0A9D4SXC6_RHISA</name>
<dbReference type="EMBL" id="JABSTV010001250">
    <property type="protein sequence ID" value="KAH7955549.1"/>
    <property type="molecule type" value="Genomic_DNA"/>
</dbReference>
<dbReference type="AlphaFoldDB" id="A0A9D4SXC6"/>
<sequence>MRRGAAGVERQHLPDAGQVPRLRKPVRHAFLSTCAALTDLHCRRMLLNYLGWRVVALLGPATTVEMMNARHSFYMAKFGAEDQPQLLGFCFEQAARMLPVAVGRMALRAVGGADSAQRLVSRMVEEIRASLLLLLKGSDVSWLNEQSKEVAIAKIRRLRLIQQPVNSTALEWEPPELHPESSFGTNVVILLSARAEQSWMRLGKYNHLDRLPVPQLRMAVSYDVYRNAIDL</sequence>
<proteinExistence type="predicted"/>
<evidence type="ECO:0000259" key="1">
    <source>
        <dbReference type="Pfam" id="PF05649"/>
    </source>
</evidence>
<accession>A0A9D4SXC6</accession>
<dbReference type="VEuPathDB" id="VectorBase:RSAN_046498"/>
<dbReference type="Gene3D" id="3.40.390.10">
    <property type="entry name" value="Collagenase (Catalytic Domain)"/>
    <property type="match status" value="1"/>
</dbReference>
<evidence type="ECO:0000313" key="2">
    <source>
        <dbReference type="EMBL" id="KAH7955549.1"/>
    </source>
</evidence>
<dbReference type="Proteomes" id="UP000821837">
    <property type="component" value="Unassembled WGS sequence"/>
</dbReference>
<organism evidence="2 3">
    <name type="scientific">Rhipicephalus sanguineus</name>
    <name type="common">Brown dog tick</name>
    <name type="synonym">Ixodes sanguineus</name>
    <dbReference type="NCBI Taxonomy" id="34632"/>
    <lineage>
        <taxon>Eukaryota</taxon>
        <taxon>Metazoa</taxon>
        <taxon>Ecdysozoa</taxon>
        <taxon>Arthropoda</taxon>
        <taxon>Chelicerata</taxon>
        <taxon>Arachnida</taxon>
        <taxon>Acari</taxon>
        <taxon>Parasitiformes</taxon>
        <taxon>Ixodida</taxon>
        <taxon>Ixodoidea</taxon>
        <taxon>Ixodidae</taxon>
        <taxon>Rhipicephalinae</taxon>
        <taxon>Rhipicephalus</taxon>
        <taxon>Rhipicephalus</taxon>
    </lineage>
</organism>
<feature type="domain" description="Peptidase M13 N-terminal" evidence="1">
    <location>
        <begin position="34"/>
        <end position="159"/>
    </location>
</feature>
<dbReference type="GO" id="GO:0006508">
    <property type="term" value="P:proteolysis"/>
    <property type="evidence" value="ECO:0007669"/>
    <property type="project" value="InterPro"/>
</dbReference>
<dbReference type="InterPro" id="IPR024079">
    <property type="entry name" value="MetalloPept_cat_dom_sf"/>
</dbReference>
<protein>
    <recommendedName>
        <fullName evidence="1">Peptidase M13 N-terminal domain-containing protein</fullName>
    </recommendedName>
</protein>
<evidence type="ECO:0000313" key="3">
    <source>
        <dbReference type="Proteomes" id="UP000821837"/>
    </source>
</evidence>